<reference evidence="2" key="1">
    <citation type="submission" date="2020-08" db="EMBL/GenBank/DDBJ databases">
        <title>Genome sequencing and assembly of the red palm weevil Rhynchophorus ferrugineus.</title>
        <authorList>
            <person name="Dias G.B."/>
            <person name="Bergman C.M."/>
            <person name="Manee M."/>
        </authorList>
    </citation>
    <scope>NUCLEOTIDE SEQUENCE</scope>
    <source>
        <strain evidence="2">AA-2017</strain>
        <tissue evidence="2">Whole larva</tissue>
    </source>
</reference>
<comment type="caution">
    <text evidence="2">The sequence shown here is derived from an EMBL/GenBank/DDBJ whole genome shotgun (WGS) entry which is preliminary data.</text>
</comment>
<evidence type="ECO:0000313" key="2">
    <source>
        <dbReference type="EMBL" id="KAF7271824.1"/>
    </source>
</evidence>
<feature type="region of interest" description="Disordered" evidence="1">
    <location>
        <begin position="40"/>
        <end position="97"/>
    </location>
</feature>
<organism evidence="2 3">
    <name type="scientific">Rhynchophorus ferrugineus</name>
    <name type="common">Red palm weevil</name>
    <name type="synonym">Curculio ferrugineus</name>
    <dbReference type="NCBI Taxonomy" id="354439"/>
    <lineage>
        <taxon>Eukaryota</taxon>
        <taxon>Metazoa</taxon>
        <taxon>Ecdysozoa</taxon>
        <taxon>Arthropoda</taxon>
        <taxon>Hexapoda</taxon>
        <taxon>Insecta</taxon>
        <taxon>Pterygota</taxon>
        <taxon>Neoptera</taxon>
        <taxon>Endopterygota</taxon>
        <taxon>Coleoptera</taxon>
        <taxon>Polyphaga</taxon>
        <taxon>Cucujiformia</taxon>
        <taxon>Curculionidae</taxon>
        <taxon>Dryophthorinae</taxon>
        <taxon>Rhynchophorus</taxon>
    </lineage>
</organism>
<gene>
    <name evidence="2" type="ORF">GWI33_015348</name>
</gene>
<proteinExistence type="predicted"/>
<protein>
    <submittedName>
        <fullName evidence="2">Uncharacterized protein</fullName>
    </submittedName>
</protein>
<sequence length="97" mass="10531">MGRAVKKYSTKAELFPRKSDISTRRRPVVRLNGQLPIRGAERRHRDGVNLTHGFLAGGSADPAGERGVEESGPQRRGSGKNRTAPRKNAGPGLSRCL</sequence>
<feature type="compositionally biased region" description="Basic and acidic residues" evidence="1">
    <location>
        <begin position="63"/>
        <end position="73"/>
    </location>
</feature>
<accession>A0A834I0X5</accession>
<evidence type="ECO:0000313" key="3">
    <source>
        <dbReference type="Proteomes" id="UP000625711"/>
    </source>
</evidence>
<dbReference type="AlphaFoldDB" id="A0A834I0X5"/>
<keyword evidence="3" id="KW-1185">Reference proteome</keyword>
<dbReference type="EMBL" id="JAACXV010013889">
    <property type="protein sequence ID" value="KAF7271824.1"/>
    <property type="molecule type" value="Genomic_DNA"/>
</dbReference>
<evidence type="ECO:0000256" key="1">
    <source>
        <dbReference type="SAM" id="MobiDB-lite"/>
    </source>
</evidence>
<dbReference type="Proteomes" id="UP000625711">
    <property type="component" value="Unassembled WGS sequence"/>
</dbReference>
<name>A0A834I0X5_RHYFE</name>